<dbReference type="InterPro" id="IPR036318">
    <property type="entry name" value="FAD-bd_PCMH-like_sf"/>
</dbReference>
<keyword evidence="6" id="KW-0408">Iron</keyword>
<dbReference type="SUPFAM" id="SSF56176">
    <property type="entry name" value="FAD-binding/transporter-associated domain-like"/>
    <property type="match status" value="1"/>
</dbReference>
<dbReference type="GO" id="GO:0046872">
    <property type="term" value="F:metal ion binding"/>
    <property type="evidence" value="ECO:0007669"/>
    <property type="project" value="UniProtKB-KW"/>
</dbReference>
<dbReference type="Pfam" id="PF02754">
    <property type="entry name" value="CCG"/>
    <property type="match status" value="2"/>
</dbReference>
<dbReference type="GO" id="GO:1903457">
    <property type="term" value="P:lactate catabolic process"/>
    <property type="evidence" value="ECO:0007669"/>
    <property type="project" value="TreeGrafter"/>
</dbReference>
<dbReference type="Gene3D" id="3.30.70.2740">
    <property type="match status" value="1"/>
</dbReference>
<evidence type="ECO:0000256" key="6">
    <source>
        <dbReference type="ARBA" id="ARBA00023004"/>
    </source>
</evidence>
<keyword evidence="2" id="KW-0285">Flavoprotein</keyword>
<evidence type="ECO:0000313" key="9">
    <source>
        <dbReference type="EMBL" id="NML17901.1"/>
    </source>
</evidence>
<reference evidence="9 10" key="1">
    <citation type="submission" date="2020-04" db="EMBL/GenBank/DDBJ databases">
        <title>Azohydromonas sp. isolated from soil.</title>
        <authorList>
            <person name="Dahal R.H."/>
        </authorList>
    </citation>
    <scope>NUCLEOTIDE SEQUENCE [LARGE SCALE GENOMIC DNA]</scope>
    <source>
        <strain evidence="9 10">G-1-1-14</strain>
    </source>
</reference>
<protein>
    <submittedName>
        <fullName evidence="9">FAD-binding oxidoreductase</fullName>
    </submittedName>
</protein>
<evidence type="ECO:0000256" key="4">
    <source>
        <dbReference type="ARBA" id="ARBA00022827"/>
    </source>
</evidence>
<keyword evidence="10" id="KW-1185">Reference proteome</keyword>
<dbReference type="GO" id="GO:0071949">
    <property type="term" value="F:FAD binding"/>
    <property type="evidence" value="ECO:0007669"/>
    <property type="project" value="InterPro"/>
</dbReference>
<dbReference type="Gene3D" id="1.10.1060.10">
    <property type="entry name" value="Alpha-helical ferredoxin"/>
    <property type="match status" value="1"/>
</dbReference>
<keyword evidence="4" id="KW-0274">FAD</keyword>
<evidence type="ECO:0000256" key="7">
    <source>
        <dbReference type="ARBA" id="ARBA00023014"/>
    </source>
</evidence>
<dbReference type="GO" id="GO:0008720">
    <property type="term" value="F:D-lactate dehydrogenase (NAD+) activity"/>
    <property type="evidence" value="ECO:0007669"/>
    <property type="project" value="TreeGrafter"/>
</dbReference>
<dbReference type="PANTHER" id="PTHR11748:SF119">
    <property type="entry name" value="D-2-HYDROXYGLUTARATE DEHYDROGENASE"/>
    <property type="match status" value="1"/>
</dbReference>
<evidence type="ECO:0000256" key="5">
    <source>
        <dbReference type="ARBA" id="ARBA00023002"/>
    </source>
</evidence>
<dbReference type="InterPro" id="IPR016169">
    <property type="entry name" value="FAD-bd_PCMH_sub2"/>
</dbReference>
<dbReference type="InterPro" id="IPR016171">
    <property type="entry name" value="Vanillyl_alc_oxidase_C-sub2"/>
</dbReference>
<evidence type="ECO:0000313" key="10">
    <source>
        <dbReference type="Proteomes" id="UP000574067"/>
    </source>
</evidence>
<dbReference type="InterPro" id="IPR004113">
    <property type="entry name" value="FAD-bd_oxidored_4_C"/>
</dbReference>
<dbReference type="InterPro" id="IPR016166">
    <property type="entry name" value="FAD-bd_PCMH"/>
</dbReference>
<dbReference type="InterPro" id="IPR016164">
    <property type="entry name" value="FAD-linked_Oxase-like_C"/>
</dbReference>
<dbReference type="GO" id="GO:0051536">
    <property type="term" value="F:iron-sulfur cluster binding"/>
    <property type="evidence" value="ECO:0007669"/>
    <property type="project" value="UniProtKB-KW"/>
</dbReference>
<proteinExistence type="predicted"/>
<keyword evidence="7" id="KW-0411">Iron-sulfur</keyword>
<dbReference type="Pfam" id="PF01565">
    <property type="entry name" value="FAD_binding_4"/>
    <property type="match status" value="1"/>
</dbReference>
<dbReference type="InterPro" id="IPR004017">
    <property type="entry name" value="Cys_rich_dom"/>
</dbReference>
<dbReference type="Pfam" id="PF13183">
    <property type="entry name" value="Fer4_8"/>
    <property type="match status" value="1"/>
</dbReference>
<evidence type="ECO:0000256" key="1">
    <source>
        <dbReference type="ARBA" id="ARBA00001974"/>
    </source>
</evidence>
<dbReference type="Proteomes" id="UP000574067">
    <property type="component" value="Unassembled WGS sequence"/>
</dbReference>
<dbReference type="Pfam" id="PF02913">
    <property type="entry name" value="FAD-oxidase_C"/>
    <property type="match status" value="1"/>
</dbReference>
<dbReference type="Gene3D" id="1.10.45.10">
    <property type="entry name" value="Vanillyl-alcohol Oxidase, Chain A, domain 4"/>
    <property type="match status" value="1"/>
</dbReference>
<sequence length="973" mass="107288">MVLSSLDAEALERRLRDTVRGEVRFDDGSRALYATDASNYRQVPIGAVIPRDADDVIATVAACRAFRAPVLSRGGGTSLCGQCCNVAVVMDFSKCMNRVLEIDPAARTARVQPGVVLDELRDQAARHGLTFAPDPATHDHNTLGGMIGNNSCGPHSVMGGETMHNVIELDVLTYDGLRLTLGATDDVAFERLRAGGGRSAQIATGLKQLAERYAPLIREKFPDIPRRVSGYNLPALLPEKGFDLAKALVGSEGTCVVILEAKLRLLPNPRARTLLVLGYDSVYEAGDHVVEVMRAGPIALEGLDDRLIEDMKHTHLHIDYVGLLPEGKGWLLVEFGGDTREEADAKAQALMDRLKQVDKPPTMKRVDDPVQEAHLWKVRESGLGATAHVPNAPVTWEGWEDSSVPPERLGEYLRALRKLFDQYGYGCDLYGHFGQGCVHTRIDFDLETQPGIDKFRRFLHDAAKLVTSLGGSISGEHGDGQSKAELLPIMYGPELVRAFEEFKALWDPDNLMNPGKVVHPYRADQHLRLGTGYRPLPVATRMFFADDQGDFGRTVLRCVGVGECRKREGTMCPSYKATLEERHSTRGRAHLLFEMLNGEREQGVLKRGWQDEAVKEALELCLSCKACKHECPVKVDMAAYKAEFLSHYHEHHPRPLAARVFGFIDRCCALAELAPGVVNAVSQHEPWAGLIRRGVGIAPQRRLPAFARRSFRAGFEWRRDDGPGVRGEVLLWPDTFNDHFHPEVAHAAVRVLRHAGFAVRLPRRRLCCGRPLYEFGYLDAARAYLRRVLQALDGELRAGTPIVVLEPACLSVFKEELPMMLPRDEQARRLRSQSFLLSDFLQQSAPDLALAPLQRPALVHLHCHHKSVLGSEAELALLKKTGLELHQPDTGCCGMAGSFGFEARKYEVSMRCAERVLLPAVRGMAPEALVIADGYSCREQIVQATGRPVHHLAEVLGMALPCSGGEAAPAAAP</sequence>
<dbReference type="SUPFAM" id="SSF46548">
    <property type="entry name" value="alpha-helical ferredoxin"/>
    <property type="match status" value="1"/>
</dbReference>
<comment type="caution">
    <text evidence="9">The sequence shown here is derived from an EMBL/GenBank/DDBJ whole genome shotgun (WGS) entry which is preliminary data.</text>
</comment>
<dbReference type="Gene3D" id="3.30.43.10">
    <property type="entry name" value="Uridine Diphospho-n-acetylenolpyruvylglucosamine Reductase, domain 2"/>
    <property type="match status" value="1"/>
</dbReference>
<dbReference type="PROSITE" id="PS51387">
    <property type="entry name" value="FAD_PCMH"/>
    <property type="match status" value="1"/>
</dbReference>
<gene>
    <name evidence="9" type="ORF">HHL10_23295</name>
</gene>
<keyword evidence="3" id="KW-0479">Metal-binding</keyword>
<keyword evidence="5" id="KW-0560">Oxidoreductase</keyword>
<comment type="cofactor">
    <cofactor evidence="1">
        <name>FAD</name>
        <dbReference type="ChEBI" id="CHEBI:57692"/>
    </cofactor>
</comment>
<dbReference type="InterPro" id="IPR009051">
    <property type="entry name" value="Helical_ferredxn"/>
</dbReference>
<name>A0A848FJA1_9BURK</name>
<dbReference type="EMBL" id="JABBFW010000024">
    <property type="protein sequence ID" value="NML17901.1"/>
    <property type="molecule type" value="Genomic_DNA"/>
</dbReference>
<dbReference type="InterPro" id="IPR017896">
    <property type="entry name" value="4Fe4S_Fe-S-bd"/>
</dbReference>
<evidence type="ECO:0000256" key="3">
    <source>
        <dbReference type="ARBA" id="ARBA00022723"/>
    </source>
</evidence>
<organism evidence="9 10">
    <name type="scientific">Azohydromonas caseinilytica</name>
    <dbReference type="NCBI Taxonomy" id="2728836"/>
    <lineage>
        <taxon>Bacteria</taxon>
        <taxon>Pseudomonadati</taxon>
        <taxon>Pseudomonadota</taxon>
        <taxon>Betaproteobacteria</taxon>
        <taxon>Burkholderiales</taxon>
        <taxon>Sphaerotilaceae</taxon>
        <taxon>Azohydromonas</taxon>
    </lineage>
</organism>
<evidence type="ECO:0000259" key="8">
    <source>
        <dbReference type="PROSITE" id="PS51387"/>
    </source>
</evidence>
<dbReference type="InterPro" id="IPR016167">
    <property type="entry name" value="FAD-bd_PCMH_sub1"/>
</dbReference>
<dbReference type="PROSITE" id="PS00198">
    <property type="entry name" value="4FE4S_FER_1"/>
    <property type="match status" value="1"/>
</dbReference>
<dbReference type="Gene3D" id="3.30.465.10">
    <property type="match status" value="1"/>
</dbReference>
<dbReference type="GO" id="GO:0004458">
    <property type="term" value="F:D-lactate dehydrogenase (cytochrome) activity"/>
    <property type="evidence" value="ECO:0007669"/>
    <property type="project" value="TreeGrafter"/>
</dbReference>
<evidence type="ECO:0000256" key="2">
    <source>
        <dbReference type="ARBA" id="ARBA00022630"/>
    </source>
</evidence>
<accession>A0A848FJA1</accession>
<dbReference type="InterPro" id="IPR006094">
    <property type="entry name" value="Oxid_FAD_bind_N"/>
</dbReference>
<dbReference type="InterPro" id="IPR017900">
    <property type="entry name" value="4Fe4S_Fe_S_CS"/>
</dbReference>
<dbReference type="SUPFAM" id="SSF55103">
    <property type="entry name" value="FAD-linked oxidases, C-terminal domain"/>
    <property type="match status" value="1"/>
</dbReference>
<feature type="domain" description="FAD-binding PCMH-type" evidence="8">
    <location>
        <begin position="40"/>
        <end position="268"/>
    </location>
</feature>
<dbReference type="AlphaFoldDB" id="A0A848FJA1"/>
<dbReference type="PANTHER" id="PTHR11748">
    <property type="entry name" value="D-LACTATE DEHYDROGENASE"/>
    <property type="match status" value="1"/>
</dbReference>